<proteinExistence type="predicted"/>
<reference evidence="2" key="2">
    <citation type="journal article" date="2023" name="Science">
        <title>Genomic signatures of disease resistance in endangered staghorn corals.</title>
        <authorList>
            <person name="Vollmer S.V."/>
            <person name="Selwyn J.D."/>
            <person name="Despard B.A."/>
            <person name="Roesel C.L."/>
        </authorList>
    </citation>
    <scope>NUCLEOTIDE SEQUENCE</scope>
    <source>
        <strain evidence="2">K2</strain>
    </source>
</reference>
<evidence type="ECO:0000313" key="2">
    <source>
        <dbReference type="EMBL" id="KAK2567850.1"/>
    </source>
</evidence>
<accession>A0AAD9QVF8</accession>
<dbReference type="PANTHER" id="PTHR46609">
    <property type="entry name" value="EXONUCLEASE, PHAGE-TYPE/RECB, C-TERMINAL DOMAIN-CONTAINING PROTEIN"/>
    <property type="match status" value="1"/>
</dbReference>
<dbReference type="InterPro" id="IPR019080">
    <property type="entry name" value="YqaJ_viral_recombinase"/>
</dbReference>
<dbReference type="Gene3D" id="3.90.320.10">
    <property type="match status" value="1"/>
</dbReference>
<dbReference type="InterPro" id="IPR011335">
    <property type="entry name" value="Restrct_endonuc-II-like"/>
</dbReference>
<keyword evidence="3" id="KW-1185">Reference proteome</keyword>
<protein>
    <recommendedName>
        <fullName evidence="1">YqaJ viral recombinase domain-containing protein</fullName>
    </recommendedName>
</protein>
<dbReference type="InterPro" id="IPR051703">
    <property type="entry name" value="NF-kappa-B_Signaling_Reg"/>
</dbReference>
<sequence>MASFPDILVSGPSFLTEDDIPGSSLNGRDPNRLKNSELKVNDYLEVKIEHLLVNPDVHFLYTRRKRRLLGLEDASDPNTRNLSAPSDNTKKLHEIQTHQDQSYFYYRVTCFHSFKVREEPHNLKLARSIISGEVEYAYCGPSCAAGKSGFCNHILALMMKVCKYSLYDCTDVRDLKDEEDENPTTASTSAMQTWHKSRLDGIHSQPVMEVVISNPGNNADKGKKTGSFEGFQAADHCTATEFPPYPSFPLDNHNRSLITPDTLNDKEKELLESLRVNVIDANKLEEKTRDQAECDEWMRERKLRFTASNFGKISRRQRNHEKFVEDLLAQKSVSTAAMERGKKYEPVALKEYEKYLRKMGKPFKVLKSGLFVSPNIPILGCSPDAKVIDLSCRDRFGIGEVKCPSSKFNVTPIDSCDDPAFFMENKHGKPSLKRGHVHYDQVQGLMGLTGAKWCDFIVYTSKGLSVERIMFDQDHWDTLREKLCDYYFKYFLPVTAL</sequence>
<name>A0AAD9QVF8_ACRCE</name>
<feature type="domain" description="YqaJ viral recombinase" evidence="1">
    <location>
        <begin position="296"/>
        <end position="409"/>
    </location>
</feature>
<gene>
    <name evidence="2" type="ORF">P5673_007734</name>
</gene>
<dbReference type="GO" id="GO:0006281">
    <property type="term" value="P:DNA repair"/>
    <property type="evidence" value="ECO:0007669"/>
    <property type="project" value="UniProtKB-ARBA"/>
</dbReference>
<evidence type="ECO:0000313" key="3">
    <source>
        <dbReference type="Proteomes" id="UP001249851"/>
    </source>
</evidence>
<dbReference type="Pfam" id="PF09588">
    <property type="entry name" value="YqaJ"/>
    <property type="match status" value="1"/>
</dbReference>
<dbReference type="SUPFAM" id="SSF52980">
    <property type="entry name" value="Restriction endonuclease-like"/>
    <property type="match status" value="1"/>
</dbReference>
<dbReference type="EMBL" id="JARQWQ010000013">
    <property type="protein sequence ID" value="KAK2567850.1"/>
    <property type="molecule type" value="Genomic_DNA"/>
</dbReference>
<comment type="caution">
    <text evidence="2">The sequence shown here is derived from an EMBL/GenBank/DDBJ whole genome shotgun (WGS) entry which is preliminary data.</text>
</comment>
<organism evidence="2 3">
    <name type="scientific">Acropora cervicornis</name>
    <name type="common">Staghorn coral</name>
    <dbReference type="NCBI Taxonomy" id="6130"/>
    <lineage>
        <taxon>Eukaryota</taxon>
        <taxon>Metazoa</taxon>
        <taxon>Cnidaria</taxon>
        <taxon>Anthozoa</taxon>
        <taxon>Hexacorallia</taxon>
        <taxon>Scleractinia</taxon>
        <taxon>Astrocoeniina</taxon>
        <taxon>Acroporidae</taxon>
        <taxon>Acropora</taxon>
    </lineage>
</organism>
<dbReference type="AlphaFoldDB" id="A0AAD9QVF8"/>
<evidence type="ECO:0000259" key="1">
    <source>
        <dbReference type="Pfam" id="PF09588"/>
    </source>
</evidence>
<dbReference type="CDD" id="cd22343">
    <property type="entry name" value="PDDEXK_lambda_exonuclease-like"/>
    <property type="match status" value="1"/>
</dbReference>
<reference evidence="2" key="1">
    <citation type="journal article" date="2023" name="G3 (Bethesda)">
        <title>Whole genome assembly and annotation of the endangered Caribbean coral Acropora cervicornis.</title>
        <authorList>
            <person name="Selwyn J.D."/>
            <person name="Vollmer S.V."/>
        </authorList>
    </citation>
    <scope>NUCLEOTIDE SEQUENCE</scope>
    <source>
        <strain evidence="2">K2</strain>
    </source>
</reference>
<dbReference type="Proteomes" id="UP001249851">
    <property type="component" value="Unassembled WGS sequence"/>
</dbReference>
<dbReference type="InterPro" id="IPR011604">
    <property type="entry name" value="PDDEXK-like_dom_sf"/>
</dbReference>
<dbReference type="PANTHER" id="PTHR46609:SF8">
    <property type="entry name" value="YQAJ VIRAL RECOMBINASE DOMAIN-CONTAINING PROTEIN"/>
    <property type="match status" value="1"/>
</dbReference>